<dbReference type="GO" id="GO:0005886">
    <property type="term" value="C:plasma membrane"/>
    <property type="evidence" value="ECO:0007669"/>
    <property type="project" value="UniProtKB-SubCell"/>
</dbReference>
<evidence type="ECO:0000256" key="1">
    <source>
        <dbReference type="ARBA" id="ARBA00004651"/>
    </source>
</evidence>
<keyword evidence="5 6" id="KW-0472">Membrane</keyword>
<evidence type="ECO:0000256" key="4">
    <source>
        <dbReference type="ARBA" id="ARBA00022989"/>
    </source>
</evidence>
<feature type="domain" description="ABC3 transporter permease C-terminal" evidence="7">
    <location>
        <begin position="301"/>
        <end position="418"/>
    </location>
</feature>
<evidence type="ECO:0000259" key="8">
    <source>
        <dbReference type="Pfam" id="PF12704"/>
    </source>
</evidence>
<dbReference type="RefSeq" id="WP_188936008.1">
    <property type="nucleotide sequence ID" value="NZ_BMJC01000005.1"/>
</dbReference>
<feature type="transmembrane region" description="Helical" evidence="6">
    <location>
        <begin position="351"/>
        <end position="370"/>
    </location>
</feature>
<dbReference type="PANTHER" id="PTHR30572:SF18">
    <property type="entry name" value="ABC-TYPE MACROLIDE FAMILY EXPORT SYSTEM PERMEASE COMPONENT 2"/>
    <property type="match status" value="1"/>
</dbReference>
<feature type="transmembrane region" description="Helical" evidence="6">
    <location>
        <begin position="690"/>
        <end position="714"/>
    </location>
</feature>
<evidence type="ECO:0000313" key="10">
    <source>
        <dbReference type="Proteomes" id="UP000607559"/>
    </source>
</evidence>
<gene>
    <name evidence="9" type="ORF">GCM10011511_44700</name>
</gene>
<dbReference type="PANTHER" id="PTHR30572">
    <property type="entry name" value="MEMBRANE COMPONENT OF TRANSPORTER-RELATED"/>
    <property type="match status" value="1"/>
</dbReference>
<evidence type="ECO:0000259" key="7">
    <source>
        <dbReference type="Pfam" id="PF02687"/>
    </source>
</evidence>
<evidence type="ECO:0000256" key="3">
    <source>
        <dbReference type="ARBA" id="ARBA00022692"/>
    </source>
</evidence>
<dbReference type="AlphaFoldDB" id="A0A8J2UH17"/>
<feature type="transmembrane region" description="Helical" evidence="6">
    <location>
        <begin position="390"/>
        <end position="416"/>
    </location>
</feature>
<sequence>MLKNYLKIAFRNLTKYKFISFINLFGLTIGITCCLLILTYIVHEESYDRYNTKADRIWRVTRSFNNKEGIVSLHLGAVAPPFAPYLQNDFPDIQKITRILPNGTSAFHYEDKIFNEKDINFADNNLFSVFDVPLIKGDRTTALEQPFTMVMTEAIAKKYFGDADPINKVVRLDNQYNFRVSAIMAPLPENSHFHADILLSFNTLKDSAIYGEKGLMTNWGNNAFYTYLLFPENYPAKTLEERFPAFLDRHMAGDDGYGKGSKPSTLTRLYLQQLTDIHLHSHLDEELEQNGDSGRVTIFGAIALFILLIACINYMNLSTARSTLRAREIGIRKVSGAQRGEIITQFLTESVLISFVATLLAVVLTILTLPSINDLTGLHLSAHILQQPTIIALLVVTPIVVGILSGLYPALFLSSFQPVKVLKGLFKAGSNTVNFRKVLVVLQFAISIVLLISTAIVFQQLHYMQNAALGFDKEHILTMGYPNGLYKNYESFRTTLLQDPHVLQVTRSSRIPTGRLLDEQGASTESGDSLRPVTADIKYVAVDHDFLKTYGIPVVAGRDYSRDYSTDSTGFLLNVAATKVLGVKTPQEMVGRHFSYGGVKGRVVGIMRDFNFESMHQAILPIIFIIPSAAQAANNYGNISIKLAGSDIKASVAYVEKTWKRFLPETPFEYTFLDDRFDKLYKSEQQQGSLFTTFAGIAIFIACLGLLGLSAFSISQRIKEIGVRKVLGASTGSIVTLLSTDFLRLVAIASLIAFPIAWYAMHNWLRDFAYRISIEWWVFLGAGILAAAVALVTISIQAIKAAVANPVKALRSE</sequence>
<keyword evidence="2" id="KW-1003">Cell membrane</keyword>
<feature type="transmembrane region" description="Helical" evidence="6">
    <location>
        <begin position="437"/>
        <end position="458"/>
    </location>
</feature>
<dbReference type="InterPro" id="IPR003838">
    <property type="entry name" value="ABC3_permease_C"/>
</dbReference>
<dbReference type="Proteomes" id="UP000607559">
    <property type="component" value="Unassembled WGS sequence"/>
</dbReference>
<dbReference type="InterPro" id="IPR025857">
    <property type="entry name" value="MacB_PCD"/>
</dbReference>
<feature type="transmembrane region" description="Helical" evidence="6">
    <location>
        <begin position="776"/>
        <end position="799"/>
    </location>
</feature>
<evidence type="ECO:0000256" key="2">
    <source>
        <dbReference type="ARBA" id="ARBA00022475"/>
    </source>
</evidence>
<feature type="transmembrane region" description="Helical" evidence="6">
    <location>
        <begin position="296"/>
        <end position="317"/>
    </location>
</feature>
<reference evidence="9" key="2">
    <citation type="submission" date="2020-09" db="EMBL/GenBank/DDBJ databases">
        <authorList>
            <person name="Sun Q."/>
            <person name="Zhou Y."/>
        </authorList>
    </citation>
    <scope>NUCLEOTIDE SEQUENCE</scope>
    <source>
        <strain evidence="9">CGMCC 1.15448</strain>
    </source>
</reference>
<feature type="domain" description="MacB-like periplasmic core" evidence="8">
    <location>
        <begin position="20"/>
        <end position="208"/>
    </location>
</feature>
<comment type="caution">
    <text evidence="9">The sequence shown here is derived from an EMBL/GenBank/DDBJ whole genome shotgun (WGS) entry which is preliminary data.</text>
</comment>
<keyword evidence="3 6" id="KW-0812">Transmembrane</keyword>
<organism evidence="9 10">
    <name type="scientific">Puia dinghuensis</name>
    <dbReference type="NCBI Taxonomy" id="1792502"/>
    <lineage>
        <taxon>Bacteria</taxon>
        <taxon>Pseudomonadati</taxon>
        <taxon>Bacteroidota</taxon>
        <taxon>Chitinophagia</taxon>
        <taxon>Chitinophagales</taxon>
        <taxon>Chitinophagaceae</taxon>
        <taxon>Puia</taxon>
    </lineage>
</organism>
<comment type="subcellular location">
    <subcellularLocation>
        <location evidence="1">Cell membrane</location>
        <topology evidence="1">Multi-pass membrane protein</topology>
    </subcellularLocation>
</comment>
<reference evidence="9" key="1">
    <citation type="journal article" date="2014" name="Int. J. Syst. Evol. Microbiol.">
        <title>Complete genome sequence of Corynebacterium casei LMG S-19264T (=DSM 44701T), isolated from a smear-ripened cheese.</title>
        <authorList>
            <consortium name="US DOE Joint Genome Institute (JGI-PGF)"/>
            <person name="Walter F."/>
            <person name="Albersmeier A."/>
            <person name="Kalinowski J."/>
            <person name="Ruckert C."/>
        </authorList>
    </citation>
    <scope>NUCLEOTIDE SEQUENCE</scope>
    <source>
        <strain evidence="9">CGMCC 1.15448</strain>
    </source>
</reference>
<evidence type="ECO:0000256" key="6">
    <source>
        <dbReference type="SAM" id="Phobius"/>
    </source>
</evidence>
<dbReference type="Pfam" id="PF02687">
    <property type="entry name" value="FtsX"/>
    <property type="match status" value="2"/>
</dbReference>
<keyword evidence="4 6" id="KW-1133">Transmembrane helix</keyword>
<feature type="transmembrane region" description="Helical" evidence="6">
    <location>
        <begin position="21"/>
        <end position="42"/>
    </location>
</feature>
<dbReference type="Pfam" id="PF12704">
    <property type="entry name" value="MacB_PCD"/>
    <property type="match status" value="1"/>
</dbReference>
<dbReference type="InterPro" id="IPR050250">
    <property type="entry name" value="Macrolide_Exporter_MacB"/>
</dbReference>
<accession>A0A8J2UH17</accession>
<evidence type="ECO:0000313" key="9">
    <source>
        <dbReference type="EMBL" id="GGB15903.1"/>
    </source>
</evidence>
<name>A0A8J2UH17_9BACT</name>
<keyword evidence="10" id="KW-1185">Reference proteome</keyword>
<feature type="transmembrane region" description="Helical" evidence="6">
    <location>
        <begin position="742"/>
        <end position="761"/>
    </location>
</feature>
<proteinExistence type="predicted"/>
<feature type="domain" description="ABC3 transporter permease C-terminal" evidence="7">
    <location>
        <begin position="693"/>
        <end position="805"/>
    </location>
</feature>
<protein>
    <submittedName>
        <fullName evidence="9">ABC transporter permease</fullName>
    </submittedName>
</protein>
<evidence type="ECO:0000256" key="5">
    <source>
        <dbReference type="ARBA" id="ARBA00023136"/>
    </source>
</evidence>
<dbReference type="EMBL" id="BMJC01000005">
    <property type="protein sequence ID" value="GGB15903.1"/>
    <property type="molecule type" value="Genomic_DNA"/>
</dbReference>
<dbReference type="GO" id="GO:0022857">
    <property type="term" value="F:transmembrane transporter activity"/>
    <property type="evidence" value="ECO:0007669"/>
    <property type="project" value="TreeGrafter"/>
</dbReference>